<reference evidence="2 3" key="1">
    <citation type="journal article" date="2012" name="Nature">
        <title>The bonobo genome compared with the chimpanzee and human genomes.</title>
        <authorList>
            <person name="Prufer K."/>
            <person name="Munch K."/>
            <person name="Hellmann I."/>
            <person name="Akagi K."/>
            <person name="Miller J.R."/>
            <person name="Walenz B."/>
            <person name="Koren S."/>
            <person name="Sutton G."/>
            <person name="Kodira C."/>
            <person name="Winer R."/>
            <person name="Knight J.R."/>
            <person name="Mullikin J.C."/>
            <person name="Meader S.J."/>
            <person name="Ponting C.P."/>
            <person name="Lunter G."/>
            <person name="Higashino S."/>
            <person name="Hobolth A."/>
            <person name="Dutheil J."/>
            <person name="Karakoc E."/>
            <person name="Alkan C."/>
            <person name="Sajjadian S."/>
            <person name="Catacchio C.R."/>
            <person name="Ventura M."/>
            <person name="Marques-Bonet T."/>
            <person name="Eichler E.E."/>
            <person name="Andre C."/>
            <person name="Atencia R."/>
            <person name="Mugisha L."/>
            <person name="Junhold J."/>
            <person name="Patterson N."/>
            <person name="Siebauer M."/>
            <person name="Good J.M."/>
            <person name="Fischer A."/>
            <person name="Ptak S.E."/>
            <person name="Lachmann M."/>
            <person name="Symer D.E."/>
            <person name="Mailund T."/>
            <person name="Schierup M.H."/>
            <person name="Andres A.M."/>
            <person name="Kelso J."/>
            <person name="Paabo S."/>
        </authorList>
    </citation>
    <scope>NUCLEOTIDE SEQUENCE [LARGE SCALE GENOMIC DNA]</scope>
</reference>
<accession>A0A2R9C204</accession>
<dbReference type="InterPro" id="IPR007914">
    <property type="entry name" value="UPF0193"/>
</dbReference>
<evidence type="ECO:0000313" key="3">
    <source>
        <dbReference type="Proteomes" id="UP000240080"/>
    </source>
</evidence>
<proteinExistence type="predicted"/>
<protein>
    <submittedName>
        <fullName evidence="2">Uncharacterized protein</fullName>
    </submittedName>
</protein>
<name>A0A2R9C204_PANPA</name>
<sequence length="109" mass="12680">MPFLFGPTGDLEKEKQRLQNIFATGKDLEERKRKAPPARQKAPAPELDRFEELVKEIQERKEFLADMEALGQGKQYRGIILAEISQKLREMEDIDHRRSEELRKGLATT</sequence>
<dbReference type="GeneTree" id="ENSGT00390000010231"/>
<reference evidence="2" key="2">
    <citation type="submission" date="2025-08" db="UniProtKB">
        <authorList>
            <consortium name="Ensembl"/>
        </authorList>
    </citation>
    <scope>IDENTIFICATION</scope>
</reference>
<dbReference type="PANTHER" id="PTHR28348">
    <property type="entry name" value="UPF0193 PROTEIN EVG1"/>
    <property type="match status" value="1"/>
</dbReference>
<feature type="region of interest" description="Disordered" evidence="1">
    <location>
        <begin position="23"/>
        <end position="47"/>
    </location>
</feature>
<dbReference type="EMBL" id="AJFE02074228">
    <property type="status" value="NOT_ANNOTATED_CDS"/>
    <property type="molecule type" value="Genomic_DNA"/>
</dbReference>
<dbReference type="Pfam" id="PF05250">
    <property type="entry name" value="UPF0193"/>
    <property type="match status" value="1"/>
</dbReference>
<dbReference type="Bgee" id="ENSPPAG00000039223">
    <property type="expression patterns" value="Expressed in testis and 6 other cell types or tissues"/>
</dbReference>
<dbReference type="AlphaFoldDB" id="A0A2R9C204"/>
<keyword evidence="3" id="KW-1185">Reference proteome</keyword>
<dbReference type="Proteomes" id="UP000240080">
    <property type="component" value="Chromosome 22"/>
</dbReference>
<evidence type="ECO:0000313" key="2">
    <source>
        <dbReference type="Ensembl" id="ENSPPAP00000032719.1"/>
    </source>
</evidence>
<dbReference type="Ensembl" id="ENSPPAT00000055589.1">
    <property type="protein sequence ID" value="ENSPPAP00000032719.1"/>
    <property type="gene ID" value="ENSPPAG00000039223.1"/>
</dbReference>
<dbReference type="EMBL" id="AJFE02074226">
    <property type="status" value="NOT_ANNOTATED_CDS"/>
    <property type="molecule type" value="Genomic_DNA"/>
</dbReference>
<reference evidence="2" key="3">
    <citation type="submission" date="2025-09" db="UniProtKB">
        <authorList>
            <consortium name="Ensembl"/>
        </authorList>
    </citation>
    <scope>IDENTIFICATION</scope>
</reference>
<dbReference type="PANTHER" id="PTHR28348:SF1">
    <property type="entry name" value="UPF0193 PROTEIN EVG1"/>
    <property type="match status" value="1"/>
</dbReference>
<dbReference type="EMBL" id="AJFE02074225">
    <property type="status" value="NOT_ANNOTATED_CDS"/>
    <property type="molecule type" value="Genomic_DNA"/>
</dbReference>
<evidence type="ECO:0000256" key="1">
    <source>
        <dbReference type="SAM" id="MobiDB-lite"/>
    </source>
</evidence>
<dbReference type="EMBL" id="AJFE02074227">
    <property type="status" value="NOT_ANNOTATED_CDS"/>
    <property type="molecule type" value="Genomic_DNA"/>
</dbReference>
<organism evidence="2 3">
    <name type="scientific">Pan paniscus</name>
    <name type="common">Pygmy chimpanzee</name>
    <name type="synonym">Bonobo</name>
    <dbReference type="NCBI Taxonomy" id="9597"/>
    <lineage>
        <taxon>Eukaryota</taxon>
        <taxon>Metazoa</taxon>
        <taxon>Chordata</taxon>
        <taxon>Craniata</taxon>
        <taxon>Vertebrata</taxon>
        <taxon>Euteleostomi</taxon>
        <taxon>Mammalia</taxon>
        <taxon>Eutheria</taxon>
        <taxon>Euarchontoglires</taxon>
        <taxon>Primates</taxon>
        <taxon>Haplorrhini</taxon>
        <taxon>Catarrhini</taxon>
        <taxon>Hominidae</taxon>
        <taxon>Pan</taxon>
    </lineage>
</organism>